<accession>D6Y458</accession>
<protein>
    <submittedName>
        <fullName evidence="8">DoxX family protein</fullName>
    </submittedName>
</protein>
<dbReference type="HOGENOM" id="CLU_058421_2_0_11"/>
<evidence type="ECO:0000313" key="8">
    <source>
        <dbReference type="EMBL" id="ADG87112.1"/>
    </source>
</evidence>
<evidence type="ECO:0000256" key="5">
    <source>
        <dbReference type="ARBA" id="ARBA00022989"/>
    </source>
</evidence>
<evidence type="ECO:0000256" key="2">
    <source>
        <dbReference type="ARBA" id="ARBA00006679"/>
    </source>
</evidence>
<feature type="transmembrane region" description="Helical" evidence="7">
    <location>
        <begin position="12"/>
        <end position="31"/>
    </location>
</feature>
<gene>
    <name evidence="8" type="ordered locus">Tbis_0384</name>
</gene>
<keyword evidence="4 7" id="KW-0812">Transmembrane</keyword>
<keyword evidence="5 7" id="KW-1133">Transmembrane helix</keyword>
<dbReference type="PANTHER" id="PTHR33452">
    <property type="entry name" value="OXIDOREDUCTASE CATD-RELATED"/>
    <property type="match status" value="1"/>
</dbReference>
<comment type="similarity">
    <text evidence="2">Belongs to the DoxX family.</text>
</comment>
<dbReference type="AlphaFoldDB" id="D6Y458"/>
<evidence type="ECO:0000256" key="6">
    <source>
        <dbReference type="ARBA" id="ARBA00023136"/>
    </source>
</evidence>
<dbReference type="Proteomes" id="UP000006640">
    <property type="component" value="Chromosome"/>
</dbReference>
<dbReference type="Pfam" id="PF07681">
    <property type="entry name" value="DoxX"/>
    <property type="match status" value="1"/>
</dbReference>
<proteinExistence type="inferred from homology"/>
<dbReference type="InterPro" id="IPR032808">
    <property type="entry name" value="DoxX"/>
</dbReference>
<dbReference type="eggNOG" id="COG2259">
    <property type="taxonomic scope" value="Bacteria"/>
</dbReference>
<sequence length="150" mass="15805">MRLDRFHGGVLSLFRMVVGLLFLTHGAASLFNVFGGHMGTGQAIPAGAWPGWWAALIQLVCGGLVLVGLFTRVSALLCSGSMAYAYFVVHQPKALLPLQNGGELAALFCWGFFLIAVLGPGPWAVERLIPRRAKGGREGSRASLATPAGA</sequence>
<name>D6Y458_THEBD</name>
<keyword evidence="9" id="KW-1185">Reference proteome</keyword>
<dbReference type="STRING" id="469371.Tbis_0384"/>
<evidence type="ECO:0000256" key="7">
    <source>
        <dbReference type="SAM" id="Phobius"/>
    </source>
</evidence>
<dbReference type="GO" id="GO:0005886">
    <property type="term" value="C:plasma membrane"/>
    <property type="evidence" value="ECO:0007669"/>
    <property type="project" value="UniProtKB-SubCell"/>
</dbReference>
<dbReference type="RefSeq" id="WP_013130645.1">
    <property type="nucleotide sequence ID" value="NC_014165.1"/>
</dbReference>
<dbReference type="EMBL" id="CP001874">
    <property type="protein sequence ID" value="ADG87112.1"/>
    <property type="molecule type" value="Genomic_DNA"/>
</dbReference>
<keyword evidence="6 7" id="KW-0472">Membrane</keyword>
<evidence type="ECO:0000256" key="1">
    <source>
        <dbReference type="ARBA" id="ARBA00004651"/>
    </source>
</evidence>
<feature type="transmembrane region" description="Helical" evidence="7">
    <location>
        <begin position="51"/>
        <end position="70"/>
    </location>
</feature>
<dbReference type="OrthoDB" id="9808524at2"/>
<organism evidence="8 9">
    <name type="scientific">Thermobispora bispora (strain ATCC 19993 / DSM 43833 / CBS 139.67 / JCM 10125 / KCTC 9307 / NBRC 14880 / R51)</name>
    <dbReference type="NCBI Taxonomy" id="469371"/>
    <lineage>
        <taxon>Bacteria</taxon>
        <taxon>Bacillati</taxon>
        <taxon>Actinomycetota</taxon>
        <taxon>Actinomycetes</taxon>
        <taxon>Streptosporangiales</taxon>
        <taxon>Streptosporangiaceae</taxon>
        <taxon>Thermobispora</taxon>
    </lineage>
</organism>
<reference evidence="8 9" key="1">
    <citation type="submission" date="2010-01" db="EMBL/GenBank/DDBJ databases">
        <title>The complete genome of Thermobispora bispora DSM 43833.</title>
        <authorList>
            <consortium name="US DOE Joint Genome Institute (JGI-PGF)"/>
            <person name="Lucas S."/>
            <person name="Copeland A."/>
            <person name="Lapidus A."/>
            <person name="Glavina del Rio T."/>
            <person name="Dalin E."/>
            <person name="Tice H."/>
            <person name="Bruce D."/>
            <person name="Goodwin L."/>
            <person name="Pitluck S."/>
            <person name="Kyrpides N."/>
            <person name="Mavromatis K."/>
            <person name="Ivanova N."/>
            <person name="Mikhailova N."/>
            <person name="Chertkov O."/>
            <person name="Brettin T."/>
            <person name="Detter J.C."/>
            <person name="Han C."/>
            <person name="Larimer F."/>
            <person name="Land M."/>
            <person name="Hauser L."/>
            <person name="Markowitz V."/>
            <person name="Cheng J.-F."/>
            <person name="Hugenholtz P."/>
            <person name="Woyke T."/>
            <person name="Wu D."/>
            <person name="Jando M."/>
            <person name="Schneider S."/>
            <person name="Klenk H.-P."/>
            <person name="Eisen J.A."/>
        </authorList>
    </citation>
    <scope>NUCLEOTIDE SEQUENCE [LARGE SCALE GENOMIC DNA]</scope>
    <source>
        <strain evidence="9">ATCC 19993 / DSM 43833 / CBS 139.67 / JCM 10125 / KCTC 9307 / NBRC 14880 / R51</strain>
    </source>
</reference>
<evidence type="ECO:0000256" key="4">
    <source>
        <dbReference type="ARBA" id="ARBA00022692"/>
    </source>
</evidence>
<feature type="transmembrane region" description="Helical" evidence="7">
    <location>
        <begin position="75"/>
        <end position="92"/>
    </location>
</feature>
<feature type="transmembrane region" description="Helical" evidence="7">
    <location>
        <begin position="104"/>
        <end position="125"/>
    </location>
</feature>
<dbReference type="KEGG" id="tbi:Tbis_0384"/>
<evidence type="ECO:0000313" key="9">
    <source>
        <dbReference type="Proteomes" id="UP000006640"/>
    </source>
</evidence>
<evidence type="ECO:0000256" key="3">
    <source>
        <dbReference type="ARBA" id="ARBA00022475"/>
    </source>
</evidence>
<dbReference type="PANTHER" id="PTHR33452:SF4">
    <property type="entry name" value="BLL4328 PROTEIN"/>
    <property type="match status" value="1"/>
</dbReference>
<keyword evidence="3" id="KW-1003">Cell membrane</keyword>
<dbReference type="InterPro" id="IPR051907">
    <property type="entry name" value="DoxX-like_oxidoreductase"/>
</dbReference>
<comment type="subcellular location">
    <subcellularLocation>
        <location evidence="1">Cell membrane</location>
        <topology evidence="1">Multi-pass membrane protein</topology>
    </subcellularLocation>
</comment>